<organism evidence="1 2">
    <name type="scientific">Leeia speluncae</name>
    <dbReference type="NCBI Taxonomy" id="2884804"/>
    <lineage>
        <taxon>Bacteria</taxon>
        <taxon>Pseudomonadati</taxon>
        <taxon>Pseudomonadota</taxon>
        <taxon>Betaproteobacteria</taxon>
        <taxon>Neisseriales</taxon>
        <taxon>Leeiaceae</taxon>
        <taxon>Leeia</taxon>
    </lineage>
</organism>
<accession>A0ABS8D3W4</accession>
<dbReference type="RefSeq" id="WP_227178699.1">
    <property type="nucleotide sequence ID" value="NZ_JAJBZT010000002.1"/>
</dbReference>
<protein>
    <submittedName>
        <fullName evidence="1">Uncharacterized protein</fullName>
    </submittedName>
</protein>
<evidence type="ECO:0000313" key="1">
    <source>
        <dbReference type="EMBL" id="MCB6182698.1"/>
    </source>
</evidence>
<evidence type="ECO:0000313" key="2">
    <source>
        <dbReference type="Proteomes" id="UP001165395"/>
    </source>
</evidence>
<comment type="caution">
    <text evidence="1">The sequence shown here is derived from an EMBL/GenBank/DDBJ whole genome shotgun (WGS) entry which is preliminary data.</text>
</comment>
<dbReference type="EMBL" id="JAJBZT010000002">
    <property type="protein sequence ID" value="MCB6182698.1"/>
    <property type="molecule type" value="Genomic_DNA"/>
</dbReference>
<sequence length="74" mass="8426">MKVKVFEDGKSQRIVLLLRQGYSMDILDQQDQAIASTLQARDGFLLEEQLYQYGIDVGLAIPQLITNGYFICNQ</sequence>
<reference evidence="1" key="1">
    <citation type="submission" date="2021-10" db="EMBL/GenBank/DDBJ databases">
        <title>The complete genome sequence of Leeia sp. TBRC 13508.</title>
        <authorList>
            <person name="Charoenyingcharoen P."/>
            <person name="Yukphan P."/>
        </authorList>
    </citation>
    <scope>NUCLEOTIDE SEQUENCE</scope>
    <source>
        <strain evidence="1">TBRC 13508</strain>
    </source>
</reference>
<proteinExistence type="predicted"/>
<gene>
    <name evidence="1" type="ORF">LIN78_03910</name>
</gene>
<keyword evidence="2" id="KW-1185">Reference proteome</keyword>
<name>A0ABS8D3W4_9NEIS</name>
<dbReference type="Proteomes" id="UP001165395">
    <property type="component" value="Unassembled WGS sequence"/>
</dbReference>